<keyword evidence="2 7" id="KW-0349">Heme</keyword>
<evidence type="ECO:0000313" key="9">
    <source>
        <dbReference type="Proteomes" id="UP000234331"/>
    </source>
</evidence>
<dbReference type="Pfam" id="PF00067">
    <property type="entry name" value="p450"/>
    <property type="match status" value="1"/>
</dbReference>
<evidence type="ECO:0000256" key="3">
    <source>
        <dbReference type="ARBA" id="ARBA00022723"/>
    </source>
</evidence>
<evidence type="ECO:0000256" key="1">
    <source>
        <dbReference type="ARBA" id="ARBA00010617"/>
    </source>
</evidence>
<dbReference type="Proteomes" id="UP000234331">
    <property type="component" value="Unassembled WGS sequence"/>
</dbReference>
<dbReference type="PANTHER" id="PTHR46696">
    <property type="entry name" value="P450, PUTATIVE (EUROFUNG)-RELATED"/>
    <property type="match status" value="1"/>
</dbReference>
<organism evidence="8 9">
    <name type="scientific">Frankia canadensis</name>
    <dbReference type="NCBI Taxonomy" id="1836972"/>
    <lineage>
        <taxon>Bacteria</taxon>
        <taxon>Bacillati</taxon>
        <taxon>Actinomycetota</taxon>
        <taxon>Actinomycetes</taxon>
        <taxon>Frankiales</taxon>
        <taxon>Frankiaceae</taxon>
        <taxon>Frankia</taxon>
    </lineage>
</organism>
<dbReference type="PRINTS" id="PR00359">
    <property type="entry name" value="BP450"/>
</dbReference>
<dbReference type="RefSeq" id="WP_101831587.1">
    <property type="nucleotide sequence ID" value="NZ_FZMO01000113.1"/>
</dbReference>
<dbReference type="InterPro" id="IPR001128">
    <property type="entry name" value="Cyt_P450"/>
</dbReference>
<dbReference type="AlphaFoldDB" id="A0A2I2KQ82"/>
<evidence type="ECO:0000313" key="8">
    <source>
        <dbReference type="EMBL" id="SNQ47810.1"/>
    </source>
</evidence>
<dbReference type="SUPFAM" id="SSF48264">
    <property type="entry name" value="Cytochrome P450"/>
    <property type="match status" value="1"/>
</dbReference>
<evidence type="ECO:0000256" key="4">
    <source>
        <dbReference type="ARBA" id="ARBA00023002"/>
    </source>
</evidence>
<dbReference type="InterPro" id="IPR002397">
    <property type="entry name" value="Cyt_P450_B"/>
</dbReference>
<accession>A0A2I2KQ82</accession>
<evidence type="ECO:0000256" key="5">
    <source>
        <dbReference type="ARBA" id="ARBA00023004"/>
    </source>
</evidence>
<sequence length="404" mass="44843">MDYDPFSPAIAENPYPTYRWMRDNAPVYHNAEHGFYALSRHEDVVDGLLDHATFRNAHGTTLEGVEKGFDTLLTRDPPEHEWNRRILARRFSAVRVQELEPRIREVAAGLLDTAAETGRIDLVDGFAAELPLTIIAELLALPVDQRLRVRDLCFRLLDRAPTDPPGVRPPASVAAGEELARLFLTLVAQRRAEPGDDLISLLVHTPVVDDAGTERFLTDTQLLGRLIELTFAGHETVKKLVSTGAVRLAASPDARRELVDDPSLIPGAVEEMLRIDPPAQYTGRWTSRDVEIHGTVVPAERRVLLLLGSACHDERAHRDPETFDIRRVVGRQLGFGYGIHLCVGAAFARLEARVAFEELLTRYPDYQVDHAGVVRSYSSNQPGLKHLPLILDPAADRQAVSGPA</sequence>
<keyword evidence="4 7" id="KW-0560">Oxidoreductase</keyword>
<dbReference type="FunFam" id="1.10.630.10:FF:000018">
    <property type="entry name" value="Cytochrome P450 monooxygenase"/>
    <property type="match status" value="1"/>
</dbReference>
<dbReference type="GO" id="GO:0036199">
    <property type="term" value="F:cholest-4-en-3-one 26-monooxygenase activity"/>
    <property type="evidence" value="ECO:0007669"/>
    <property type="project" value="TreeGrafter"/>
</dbReference>
<dbReference type="GO" id="GO:0008395">
    <property type="term" value="F:steroid hydroxylase activity"/>
    <property type="evidence" value="ECO:0007669"/>
    <property type="project" value="TreeGrafter"/>
</dbReference>
<reference evidence="8 9" key="1">
    <citation type="submission" date="2017-06" db="EMBL/GenBank/DDBJ databases">
        <authorList>
            <person name="Kim H.J."/>
            <person name="Triplett B.A."/>
        </authorList>
    </citation>
    <scope>NUCLEOTIDE SEQUENCE [LARGE SCALE GENOMIC DNA]</scope>
    <source>
        <strain evidence="8">FRACA_ARgP5</strain>
    </source>
</reference>
<proteinExistence type="inferred from homology"/>
<evidence type="ECO:0000256" key="2">
    <source>
        <dbReference type="ARBA" id="ARBA00022617"/>
    </source>
</evidence>
<keyword evidence="5 7" id="KW-0408">Iron</keyword>
<name>A0A2I2KQ82_9ACTN</name>
<evidence type="ECO:0000256" key="7">
    <source>
        <dbReference type="RuleBase" id="RU000461"/>
    </source>
</evidence>
<dbReference type="Gene3D" id="1.10.630.10">
    <property type="entry name" value="Cytochrome P450"/>
    <property type="match status" value="1"/>
</dbReference>
<keyword evidence="6 7" id="KW-0503">Monooxygenase</keyword>
<dbReference type="EMBL" id="FZMO01000113">
    <property type="protein sequence ID" value="SNQ47810.1"/>
    <property type="molecule type" value="Genomic_DNA"/>
</dbReference>
<dbReference type="PANTHER" id="PTHR46696:SF4">
    <property type="entry name" value="BIOTIN BIOSYNTHESIS CYTOCHROME P450"/>
    <property type="match status" value="1"/>
</dbReference>
<dbReference type="PROSITE" id="PS00086">
    <property type="entry name" value="CYTOCHROME_P450"/>
    <property type="match status" value="1"/>
</dbReference>
<dbReference type="InterPro" id="IPR017972">
    <property type="entry name" value="Cyt_P450_CS"/>
</dbReference>
<gene>
    <name evidence="8" type="ORF">FRACA_200048</name>
</gene>
<keyword evidence="9" id="KW-1185">Reference proteome</keyword>
<dbReference type="GO" id="GO:0006707">
    <property type="term" value="P:cholesterol catabolic process"/>
    <property type="evidence" value="ECO:0007669"/>
    <property type="project" value="TreeGrafter"/>
</dbReference>
<comment type="similarity">
    <text evidence="1 7">Belongs to the cytochrome P450 family.</text>
</comment>
<dbReference type="InterPro" id="IPR036396">
    <property type="entry name" value="Cyt_P450_sf"/>
</dbReference>
<dbReference type="GO" id="GO:0005506">
    <property type="term" value="F:iron ion binding"/>
    <property type="evidence" value="ECO:0007669"/>
    <property type="project" value="InterPro"/>
</dbReference>
<keyword evidence="3 7" id="KW-0479">Metal-binding</keyword>
<protein>
    <submittedName>
        <fullName evidence="8">Cytochrome P450 family protein</fullName>
    </submittedName>
</protein>
<dbReference type="GO" id="GO:0020037">
    <property type="term" value="F:heme binding"/>
    <property type="evidence" value="ECO:0007669"/>
    <property type="project" value="InterPro"/>
</dbReference>
<evidence type="ECO:0000256" key="6">
    <source>
        <dbReference type="ARBA" id="ARBA00023033"/>
    </source>
</evidence>
<dbReference type="OrthoDB" id="502624at2"/>